<evidence type="ECO:0000256" key="3">
    <source>
        <dbReference type="ARBA" id="ARBA00022692"/>
    </source>
</evidence>
<feature type="transmembrane region" description="Helical" evidence="7">
    <location>
        <begin position="703"/>
        <end position="720"/>
    </location>
</feature>
<gene>
    <name evidence="9" type="ORF">A2756_04115</name>
</gene>
<feature type="transmembrane region" description="Helical" evidence="7">
    <location>
        <begin position="732"/>
        <end position="752"/>
    </location>
</feature>
<feature type="transmembrane region" description="Helical" evidence="7">
    <location>
        <begin position="228"/>
        <end position="246"/>
    </location>
</feature>
<evidence type="ECO:0000259" key="8">
    <source>
        <dbReference type="Pfam" id="PF03176"/>
    </source>
</evidence>
<evidence type="ECO:0000256" key="1">
    <source>
        <dbReference type="ARBA" id="ARBA00004651"/>
    </source>
</evidence>
<feature type="transmembrane region" description="Helical" evidence="7">
    <location>
        <begin position="764"/>
        <end position="784"/>
    </location>
</feature>
<feature type="transmembrane region" description="Helical" evidence="7">
    <location>
        <begin position="657"/>
        <end position="683"/>
    </location>
</feature>
<dbReference type="PANTHER" id="PTHR33406">
    <property type="entry name" value="MEMBRANE PROTEIN MJ1562-RELATED"/>
    <property type="match status" value="1"/>
</dbReference>
<feature type="transmembrane region" description="Helical" evidence="7">
    <location>
        <begin position="253"/>
        <end position="274"/>
    </location>
</feature>
<feature type="transmembrane region" description="Helical" evidence="7">
    <location>
        <begin position="414"/>
        <end position="435"/>
    </location>
</feature>
<sequence>MWLAIRKFALKHYLATTVIWALLFVGLGNFALKAFLEVRGGILDDALPMGDSIRDMADEARAEKNFNAAEAAFIILKLPPGDPGGIKRVEEFSKKLKDLRRTVISLSTVKRYQVTEDEEVSGISYLSPKLAPGNDTWKKLVESDPSVFQVLVGPDWSWTALGVVLDPGYQEIPEAWKITAFVEGHEGPYSLWDRLFKADIKPAFAEMSVTGWVMIRWMIDQCLNRDMIFLPTIGIFIALVIFTYALQSFRQASLATLVCVAGVIQFQLALVYLIHAFVPTFSLRVYSLLALANIIVQGTSFGLHKFGAFREIKAETSQERFVRTLHVDRTIALIGIIGVIAFLLLRTYQVWQLEELGYQAAMGVVLAYVSATVFLPCVYLTLEHFWKPERKISFKEIQFAWYGRFDWMLPSPKTACWVILGSVAIIVIVFGYGFVRVGTKPVEYVEHTEVGKTFHFLRDRKSATDIFPFLVRQTTTQSKPFWSDMPFLHDAWDFEKSLRDGRFSMWQKEHHISPVELFGVSSILVKVSEISQAEIGTEMPENADQAADIFEIMLPDSIERDLRQWLWSTRVIRLNLGVNGNASQELRAILDSILPYAAERYPNLRVTPFGKIATFPNIDGYIGSGVAQNFVMSFLLVAVIAGIWLKIRYQLSMLKTVLSGVVLASPFVIGTAAIALLMLILGMDLSMSTVPIADLAVSAGNDFSIYMAASFFSYLAMGMEREEARHRAVHHTGSLVFTDCVLNACAFLPLLFSQFEPVRELGGLMVAMLFVCYYGSGFIVPSLLTQVMKDSLLHQQPLEVDHVHQEAFGGGGGSDRNARSNTSVR</sequence>
<reference evidence="9 10" key="1">
    <citation type="journal article" date="2016" name="Nat. Commun.">
        <title>Thousands of microbial genomes shed light on interconnected biogeochemical processes in an aquifer system.</title>
        <authorList>
            <person name="Anantharaman K."/>
            <person name="Brown C.T."/>
            <person name="Hug L.A."/>
            <person name="Sharon I."/>
            <person name="Castelle C.J."/>
            <person name="Probst A.J."/>
            <person name="Thomas B.C."/>
            <person name="Singh A."/>
            <person name="Wilkins M.J."/>
            <person name="Karaoz U."/>
            <person name="Brodie E.L."/>
            <person name="Williams K.H."/>
            <person name="Hubbard S.S."/>
            <person name="Banfield J.F."/>
        </authorList>
    </citation>
    <scope>NUCLEOTIDE SEQUENCE [LARGE SCALE GENOMIC DNA]</scope>
</reference>
<protein>
    <recommendedName>
        <fullName evidence="8">Membrane transport protein MMPL domain-containing protein</fullName>
    </recommendedName>
</protein>
<name>A0A1G2FZG0_9BACT</name>
<feature type="domain" description="Membrane transport protein MMPL" evidence="8">
    <location>
        <begin position="205"/>
        <end position="401"/>
    </location>
</feature>
<feature type="domain" description="Membrane transport protein MMPL" evidence="8">
    <location>
        <begin position="602"/>
        <end position="785"/>
    </location>
</feature>
<feature type="transmembrane region" description="Helical" evidence="7">
    <location>
        <begin position="360"/>
        <end position="382"/>
    </location>
</feature>
<evidence type="ECO:0000256" key="4">
    <source>
        <dbReference type="ARBA" id="ARBA00022989"/>
    </source>
</evidence>
<dbReference type="Proteomes" id="UP000177785">
    <property type="component" value="Unassembled WGS sequence"/>
</dbReference>
<dbReference type="InterPro" id="IPR004869">
    <property type="entry name" value="MMPL_dom"/>
</dbReference>
<evidence type="ECO:0000256" key="5">
    <source>
        <dbReference type="ARBA" id="ARBA00023136"/>
    </source>
</evidence>
<dbReference type="GO" id="GO:0005886">
    <property type="term" value="C:plasma membrane"/>
    <property type="evidence" value="ECO:0007669"/>
    <property type="project" value="UniProtKB-SubCell"/>
</dbReference>
<dbReference type="STRING" id="1802115.A2756_04115"/>
<feature type="transmembrane region" description="Helical" evidence="7">
    <location>
        <begin position="626"/>
        <end position="645"/>
    </location>
</feature>
<evidence type="ECO:0000256" key="7">
    <source>
        <dbReference type="SAM" id="Phobius"/>
    </source>
</evidence>
<feature type="transmembrane region" description="Helical" evidence="7">
    <location>
        <begin position="12"/>
        <end position="32"/>
    </location>
</feature>
<dbReference type="PANTHER" id="PTHR33406:SF13">
    <property type="entry name" value="MEMBRANE PROTEIN YDFJ"/>
    <property type="match status" value="1"/>
</dbReference>
<feature type="transmembrane region" description="Helical" evidence="7">
    <location>
        <begin position="330"/>
        <end position="348"/>
    </location>
</feature>
<dbReference type="Pfam" id="PF03176">
    <property type="entry name" value="MMPL"/>
    <property type="match status" value="2"/>
</dbReference>
<dbReference type="AlphaFoldDB" id="A0A1G2FZG0"/>
<dbReference type="InterPro" id="IPR050545">
    <property type="entry name" value="Mycobact_MmpL"/>
</dbReference>
<accession>A0A1G2FZG0</accession>
<feature type="region of interest" description="Disordered" evidence="6">
    <location>
        <begin position="806"/>
        <end position="825"/>
    </location>
</feature>
<evidence type="ECO:0000256" key="6">
    <source>
        <dbReference type="SAM" id="MobiDB-lite"/>
    </source>
</evidence>
<comment type="caution">
    <text evidence="9">The sequence shown here is derived from an EMBL/GenBank/DDBJ whole genome shotgun (WGS) entry which is preliminary data.</text>
</comment>
<proteinExistence type="predicted"/>
<evidence type="ECO:0000313" key="10">
    <source>
        <dbReference type="Proteomes" id="UP000177785"/>
    </source>
</evidence>
<keyword evidence="5 7" id="KW-0472">Membrane</keyword>
<keyword evidence="3 7" id="KW-0812">Transmembrane</keyword>
<feature type="transmembrane region" description="Helical" evidence="7">
    <location>
        <begin position="286"/>
        <end position="309"/>
    </location>
</feature>
<dbReference type="EMBL" id="MHNL01000034">
    <property type="protein sequence ID" value="OGZ43474.1"/>
    <property type="molecule type" value="Genomic_DNA"/>
</dbReference>
<dbReference type="Gene3D" id="1.20.1640.10">
    <property type="entry name" value="Multidrug efflux transporter AcrB transmembrane domain"/>
    <property type="match status" value="2"/>
</dbReference>
<evidence type="ECO:0000256" key="2">
    <source>
        <dbReference type="ARBA" id="ARBA00022475"/>
    </source>
</evidence>
<organism evidence="9 10">
    <name type="scientific">Candidatus Ryanbacteria bacterium RIFCSPHIGHO2_01_FULL_48_27</name>
    <dbReference type="NCBI Taxonomy" id="1802115"/>
    <lineage>
        <taxon>Bacteria</taxon>
        <taxon>Candidatus Ryaniibacteriota</taxon>
    </lineage>
</organism>
<keyword evidence="4 7" id="KW-1133">Transmembrane helix</keyword>
<dbReference type="SUPFAM" id="SSF82866">
    <property type="entry name" value="Multidrug efflux transporter AcrB transmembrane domain"/>
    <property type="match status" value="2"/>
</dbReference>
<comment type="subcellular location">
    <subcellularLocation>
        <location evidence="1">Cell membrane</location>
        <topology evidence="1">Multi-pass membrane protein</topology>
    </subcellularLocation>
</comment>
<keyword evidence="2" id="KW-1003">Cell membrane</keyword>
<evidence type="ECO:0000313" key="9">
    <source>
        <dbReference type="EMBL" id="OGZ43474.1"/>
    </source>
</evidence>